<evidence type="ECO:0000313" key="2">
    <source>
        <dbReference type="EMBL" id="GGV29590.1"/>
    </source>
</evidence>
<reference evidence="2" key="2">
    <citation type="submission" date="2020-09" db="EMBL/GenBank/DDBJ databases">
        <authorList>
            <person name="Sun Q."/>
            <person name="Ohkuma M."/>
        </authorList>
    </citation>
    <scope>NUCLEOTIDE SEQUENCE</scope>
    <source>
        <strain evidence="2">JCM 4369</strain>
    </source>
</reference>
<comment type="caution">
    <text evidence="2">The sequence shown here is derived from an EMBL/GenBank/DDBJ whole genome shotgun (WGS) entry which is preliminary data.</text>
</comment>
<feature type="chain" id="PRO_5037226708" description="Peptidoglycan binding-like domain-containing protein" evidence="1">
    <location>
        <begin position="36"/>
        <end position="179"/>
    </location>
</feature>
<dbReference type="Proteomes" id="UP000618795">
    <property type="component" value="Unassembled WGS sequence"/>
</dbReference>
<dbReference type="InterPro" id="IPR036366">
    <property type="entry name" value="PGBDSf"/>
</dbReference>
<feature type="signal peptide" evidence="1">
    <location>
        <begin position="1"/>
        <end position="35"/>
    </location>
</feature>
<evidence type="ECO:0008006" key="4">
    <source>
        <dbReference type="Google" id="ProtNLM"/>
    </source>
</evidence>
<accession>A0A918IK50</accession>
<dbReference type="Gene3D" id="1.10.101.10">
    <property type="entry name" value="PGBD-like superfamily/PGBD"/>
    <property type="match status" value="1"/>
</dbReference>
<dbReference type="RefSeq" id="WP_191878582.1">
    <property type="nucleotide sequence ID" value="NZ_BMTD01000036.1"/>
</dbReference>
<organism evidence="2 3">
    <name type="scientific">Streptomyces filipinensis</name>
    <dbReference type="NCBI Taxonomy" id="66887"/>
    <lineage>
        <taxon>Bacteria</taxon>
        <taxon>Bacillati</taxon>
        <taxon>Actinomycetota</taxon>
        <taxon>Actinomycetes</taxon>
        <taxon>Kitasatosporales</taxon>
        <taxon>Streptomycetaceae</taxon>
        <taxon>Streptomyces</taxon>
    </lineage>
</organism>
<reference evidence="2" key="1">
    <citation type="journal article" date="2014" name="Int. J. Syst. Evol. Microbiol.">
        <title>Complete genome sequence of Corynebacterium casei LMG S-19264T (=DSM 44701T), isolated from a smear-ripened cheese.</title>
        <authorList>
            <consortium name="US DOE Joint Genome Institute (JGI-PGF)"/>
            <person name="Walter F."/>
            <person name="Albersmeier A."/>
            <person name="Kalinowski J."/>
            <person name="Ruckert C."/>
        </authorList>
    </citation>
    <scope>NUCLEOTIDE SEQUENCE</scope>
    <source>
        <strain evidence="2">JCM 4369</strain>
    </source>
</reference>
<keyword evidence="3" id="KW-1185">Reference proteome</keyword>
<keyword evidence="1" id="KW-0732">Signal</keyword>
<dbReference type="EMBL" id="BMTD01000036">
    <property type="protein sequence ID" value="GGV29590.1"/>
    <property type="molecule type" value="Genomic_DNA"/>
</dbReference>
<gene>
    <name evidence="2" type="ORF">GCM10010260_82690</name>
</gene>
<name>A0A918IK50_9ACTN</name>
<evidence type="ECO:0000313" key="3">
    <source>
        <dbReference type="Proteomes" id="UP000618795"/>
    </source>
</evidence>
<proteinExistence type="predicted"/>
<sequence length="179" mass="19081">MAKNIIKKTRYRATALAAAVLALGVLTATAPTASAATAQGFVNGWGDVSDDWSDEGLLSTTQHANSGATGLWQLVLWKDGYLSESDVDCQFGPKTKAATQAWQAHYLGSSEADGVVGNRTFGEASRHLLSTDNGFSVAYVGRNGDKYLSRNVNNGEYAFNTDYTNGFVEASYSSSTNCR</sequence>
<protein>
    <recommendedName>
        <fullName evidence="4">Peptidoglycan binding-like domain-containing protein</fullName>
    </recommendedName>
</protein>
<evidence type="ECO:0000256" key="1">
    <source>
        <dbReference type="SAM" id="SignalP"/>
    </source>
</evidence>
<dbReference type="AlphaFoldDB" id="A0A918IK50"/>